<name>A0AAE1P6T4_9EUCA</name>
<dbReference type="Proteomes" id="UP001292094">
    <property type="component" value="Unassembled WGS sequence"/>
</dbReference>
<dbReference type="EMBL" id="JAWZYT010002767">
    <property type="protein sequence ID" value="KAK4302221.1"/>
    <property type="molecule type" value="Genomic_DNA"/>
</dbReference>
<keyword evidence="2" id="KW-1185">Reference proteome</keyword>
<sequence>MKNGQWVKACRPNCRLGHHTCWNPGCPTRPTVGGDPSCSRDGLQVVLLEFSEGFAELLGVSVRRNKLYALFQRAYSKLATPQLTPRAVLLGRRLCQTLLLCRAIGRFKNSLVVRLPSSDVGGVGGRRPPPLVPRLQLL</sequence>
<dbReference type="AlphaFoldDB" id="A0AAE1P6T4"/>
<proteinExistence type="predicted"/>
<gene>
    <name evidence="1" type="ORF">Pmani_025671</name>
</gene>
<evidence type="ECO:0000313" key="2">
    <source>
        <dbReference type="Proteomes" id="UP001292094"/>
    </source>
</evidence>
<organism evidence="1 2">
    <name type="scientific">Petrolisthes manimaculis</name>
    <dbReference type="NCBI Taxonomy" id="1843537"/>
    <lineage>
        <taxon>Eukaryota</taxon>
        <taxon>Metazoa</taxon>
        <taxon>Ecdysozoa</taxon>
        <taxon>Arthropoda</taxon>
        <taxon>Crustacea</taxon>
        <taxon>Multicrustacea</taxon>
        <taxon>Malacostraca</taxon>
        <taxon>Eumalacostraca</taxon>
        <taxon>Eucarida</taxon>
        <taxon>Decapoda</taxon>
        <taxon>Pleocyemata</taxon>
        <taxon>Anomura</taxon>
        <taxon>Galatheoidea</taxon>
        <taxon>Porcellanidae</taxon>
        <taxon>Petrolisthes</taxon>
    </lineage>
</organism>
<comment type="caution">
    <text evidence="1">The sequence shown here is derived from an EMBL/GenBank/DDBJ whole genome shotgun (WGS) entry which is preliminary data.</text>
</comment>
<accession>A0AAE1P6T4</accession>
<protein>
    <submittedName>
        <fullName evidence="1">Uncharacterized protein</fullName>
    </submittedName>
</protein>
<evidence type="ECO:0000313" key="1">
    <source>
        <dbReference type="EMBL" id="KAK4302221.1"/>
    </source>
</evidence>
<reference evidence="1" key="1">
    <citation type="submission" date="2023-11" db="EMBL/GenBank/DDBJ databases">
        <title>Genome assemblies of two species of porcelain crab, Petrolisthes cinctipes and Petrolisthes manimaculis (Anomura: Porcellanidae).</title>
        <authorList>
            <person name="Angst P."/>
        </authorList>
    </citation>
    <scope>NUCLEOTIDE SEQUENCE</scope>
    <source>
        <strain evidence="1">PB745_02</strain>
        <tissue evidence="1">Gill</tissue>
    </source>
</reference>